<dbReference type="EMBL" id="JAHDVG010000483">
    <property type="protein sequence ID" value="KAH1171499.1"/>
    <property type="molecule type" value="Genomic_DNA"/>
</dbReference>
<protein>
    <submittedName>
        <fullName evidence="1">Uncharacterized protein</fullName>
    </submittedName>
</protein>
<keyword evidence="2" id="KW-1185">Reference proteome</keyword>
<gene>
    <name evidence="1" type="ORF">KIL84_007117</name>
</gene>
<accession>A0A9D3X0I3</accession>
<sequence>MTASALMSKPLKQSRLVTHNTKPSLALCREGSTEMDVESFHLRQTQCLSTNQTWSQVCLQYKENTILRSEALPTKLLRTGQRLPGPCPKGTGCFISQTSFKLLLYRRIIESSNGTDWLGHISSIPTPAGVPYTTPLIPVLFYLI</sequence>
<reference evidence="1" key="1">
    <citation type="submission" date="2021-09" db="EMBL/GenBank/DDBJ databases">
        <title>The genome of Mauremys mutica provides insights into the evolution of semi-aquatic lifestyle.</title>
        <authorList>
            <person name="Gong S."/>
            <person name="Gao Y."/>
        </authorList>
    </citation>
    <scope>NUCLEOTIDE SEQUENCE</scope>
    <source>
        <strain evidence="1">MM-2020</strain>
        <tissue evidence="1">Muscle</tissue>
    </source>
</reference>
<dbReference type="Proteomes" id="UP000827986">
    <property type="component" value="Unassembled WGS sequence"/>
</dbReference>
<organism evidence="1 2">
    <name type="scientific">Mauremys mutica</name>
    <name type="common">yellowpond turtle</name>
    <dbReference type="NCBI Taxonomy" id="74926"/>
    <lineage>
        <taxon>Eukaryota</taxon>
        <taxon>Metazoa</taxon>
        <taxon>Chordata</taxon>
        <taxon>Craniata</taxon>
        <taxon>Vertebrata</taxon>
        <taxon>Euteleostomi</taxon>
        <taxon>Archelosauria</taxon>
        <taxon>Testudinata</taxon>
        <taxon>Testudines</taxon>
        <taxon>Cryptodira</taxon>
        <taxon>Durocryptodira</taxon>
        <taxon>Testudinoidea</taxon>
        <taxon>Geoemydidae</taxon>
        <taxon>Geoemydinae</taxon>
        <taxon>Mauremys</taxon>
    </lineage>
</organism>
<evidence type="ECO:0000313" key="2">
    <source>
        <dbReference type="Proteomes" id="UP000827986"/>
    </source>
</evidence>
<dbReference type="AlphaFoldDB" id="A0A9D3X0I3"/>
<name>A0A9D3X0I3_9SAUR</name>
<comment type="caution">
    <text evidence="1">The sequence shown here is derived from an EMBL/GenBank/DDBJ whole genome shotgun (WGS) entry which is preliminary data.</text>
</comment>
<proteinExistence type="predicted"/>
<evidence type="ECO:0000313" key="1">
    <source>
        <dbReference type="EMBL" id="KAH1171499.1"/>
    </source>
</evidence>